<sequence>MKGLKYFFTKYGEVYAGWKWEEMNFPEYTIVIQGTKLREYRELNHNEKTLEKISEYGWVLGNEVIVGTLDGEEFEPPRKSAGSYTGFNHDIEHKTMFIFGAGASANCVYGNDKVEFQKDDLRPPLGPALFEKRFKTYYNKYKGVRQSLTLLQSDENPDVEELFEREWKNIHKENNQVVLSRHISIFYYLQELLKEVSNRVNNEYDAKNLYAKLGNKLQKIYSASVKTTYGRTTAKNFAFVSFNQDTILETFISQQFNIPLNNLNDYIRVNESPCYIFKPHGSWNWGWRFPDTSQFNGNTSNWLFENNINLFQLYFELLGDHTNMIDGSTWGYETMLNKHHLGRYTIDKSQLQLIGEEDLNNFFPALLLPYRDKDEFTMPIQHFNYMTDYFNSIETLVVIGWKGNEEAFNRQLFQKANRIKKVIIADPNPDVVEKYLEPILSRQGITKIIYKNFEDFVENGIDNDI</sequence>
<protein>
    <recommendedName>
        <fullName evidence="3">SIR2-like domain-containing protein</fullName>
    </recommendedName>
</protein>
<proteinExistence type="predicted"/>
<dbReference type="STRING" id="1640674.SAMN05216323_11043"/>
<gene>
    <name evidence="1" type="ORF">SAMN05216323_11043</name>
</gene>
<evidence type="ECO:0000313" key="2">
    <source>
        <dbReference type="Proteomes" id="UP000199452"/>
    </source>
</evidence>
<name>A0A1G6SWA7_9BACT</name>
<dbReference type="EMBL" id="FMYP01000104">
    <property type="protein sequence ID" value="SDD21043.1"/>
    <property type="molecule type" value="Genomic_DNA"/>
</dbReference>
<dbReference type="Proteomes" id="UP000199452">
    <property type="component" value="Unassembled WGS sequence"/>
</dbReference>
<dbReference type="AlphaFoldDB" id="A0A1G6SWA7"/>
<evidence type="ECO:0000313" key="1">
    <source>
        <dbReference type="EMBL" id="SDD21043.1"/>
    </source>
</evidence>
<keyword evidence="2" id="KW-1185">Reference proteome</keyword>
<organism evidence="1 2">
    <name type="scientific">Williamwhitmania taraxaci</name>
    <dbReference type="NCBI Taxonomy" id="1640674"/>
    <lineage>
        <taxon>Bacteria</taxon>
        <taxon>Pseudomonadati</taxon>
        <taxon>Bacteroidota</taxon>
        <taxon>Bacteroidia</taxon>
        <taxon>Bacteroidales</taxon>
        <taxon>Williamwhitmaniaceae</taxon>
        <taxon>Williamwhitmania</taxon>
    </lineage>
</organism>
<reference evidence="1 2" key="1">
    <citation type="submission" date="2016-09" db="EMBL/GenBank/DDBJ databases">
        <authorList>
            <person name="Capua I."/>
            <person name="De Benedictis P."/>
            <person name="Joannis T."/>
            <person name="Lombin L.H."/>
            <person name="Cattoli G."/>
        </authorList>
    </citation>
    <scope>NUCLEOTIDE SEQUENCE [LARGE SCALE GENOMIC DNA]</scope>
    <source>
        <strain evidence="1 2">A7P-90m</strain>
    </source>
</reference>
<evidence type="ECO:0008006" key="3">
    <source>
        <dbReference type="Google" id="ProtNLM"/>
    </source>
</evidence>
<accession>A0A1G6SWA7</accession>